<dbReference type="EMBL" id="JAMYWD010000005">
    <property type="protein sequence ID" value="KAJ4971052.1"/>
    <property type="molecule type" value="Genomic_DNA"/>
</dbReference>
<feature type="compositionally biased region" description="Polar residues" evidence="1">
    <location>
        <begin position="18"/>
        <end position="32"/>
    </location>
</feature>
<dbReference type="Proteomes" id="UP001141806">
    <property type="component" value="Unassembled WGS sequence"/>
</dbReference>
<feature type="region of interest" description="Disordered" evidence="1">
    <location>
        <begin position="247"/>
        <end position="278"/>
    </location>
</feature>
<feature type="compositionally biased region" description="Low complexity" evidence="1">
    <location>
        <begin position="113"/>
        <end position="124"/>
    </location>
</feature>
<name>A0A9Q0QTB7_9MAGN</name>
<feature type="compositionally biased region" description="Low complexity" evidence="1">
    <location>
        <begin position="558"/>
        <end position="576"/>
    </location>
</feature>
<protein>
    <submittedName>
        <fullName evidence="2">Uncharacterized protein</fullName>
    </submittedName>
</protein>
<reference evidence="2" key="1">
    <citation type="journal article" date="2023" name="Plant J.">
        <title>The genome of the king protea, Protea cynaroides.</title>
        <authorList>
            <person name="Chang J."/>
            <person name="Duong T.A."/>
            <person name="Schoeman C."/>
            <person name="Ma X."/>
            <person name="Roodt D."/>
            <person name="Barker N."/>
            <person name="Li Z."/>
            <person name="Van de Peer Y."/>
            <person name="Mizrachi E."/>
        </authorList>
    </citation>
    <scope>NUCLEOTIDE SEQUENCE</scope>
    <source>
        <tissue evidence="2">Young leaves</tissue>
    </source>
</reference>
<feature type="region of interest" description="Disordered" evidence="1">
    <location>
        <begin position="1"/>
        <end position="55"/>
    </location>
</feature>
<gene>
    <name evidence="2" type="ORF">NE237_004151</name>
</gene>
<sequence length="576" mass="62413">MKFASDLGPTAQKVANRKLQQCQAQANGQNSKLPAPKSTRFPATSTQRGSIPKNGLISADTSSYFLDKLRKHIGAPLRQETVHLTPFSDIQLGAYHCTSGIGDLNFRVGMTSSSSGQSTMMLGSNRSGSSTQPTELDSQSRLPRVMPNDNDCYIVSSRPSQEVTDGFNSSQPANPNGENQAITAQCSSYGVGAIQGSTDPGCSQLKTNSVQAVLDLSYLKSRLSEMNSSNQCRLVKPELQLGLAPETEKPASNASGSHQKAPGYSHEAGPSNGRQSFSAMNFKPREVSFNASNFPENQQKELSAEELSFNALSLQGRAPIQSYLAALNADGLYPDVMSFDERALGGRKPSFTALPSLPPLPPSLDISLPVDTHQAELINSPRILPFDAMGLHERALGHNLQTDLMNSPRGLSFNAASLQERAPARFYQGEPSAPVLSFSKVSLHEKAPVIGQQAEPRLGVLSLQERAPLRRHRAEQGSSWGLHFDEMGFHHEPNPVAEREGRVSLNAPISSQQKPPVTVIALQAQVGSRGQSLHPRAFHEKPPVHDHQTELTTRAFLDDQQPPSLDDQQPDLNLQL</sequence>
<evidence type="ECO:0000313" key="2">
    <source>
        <dbReference type="EMBL" id="KAJ4971052.1"/>
    </source>
</evidence>
<proteinExistence type="predicted"/>
<feature type="region of interest" description="Disordered" evidence="1">
    <location>
        <begin position="528"/>
        <end position="576"/>
    </location>
</feature>
<accession>A0A9Q0QTB7</accession>
<comment type="caution">
    <text evidence="2">The sequence shown here is derived from an EMBL/GenBank/DDBJ whole genome shotgun (WGS) entry which is preliminary data.</text>
</comment>
<evidence type="ECO:0000256" key="1">
    <source>
        <dbReference type="SAM" id="MobiDB-lite"/>
    </source>
</evidence>
<feature type="compositionally biased region" description="Polar residues" evidence="1">
    <location>
        <begin position="125"/>
        <end position="141"/>
    </location>
</feature>
<evidence type="ECO:0000313" key="3">
    <source>
        <dbReference type="Proteomes" id="UP001141806"/>
    </source>
</evidence>
<feature type="region of interest" description="Disordered" evidence="1">
    <location>
        <begin position="113"/>
        <end position="151"/>
    </location>
</feature>
<organism evidence="2 3">
    <name type="scientific">Protea cynaroides</name>
    <dbReference type="NCBI Taxonomy" id="273540"/>
    <lineage>
        <taxon>Eukaryota</taxon>
        <taxon>Viridiplantae</taxon>
        <taxon>Streptophyta</taxon>
        <taxon>Embryophyta</taxon>
        <taxon>Tracheophyta</taxon>
        <taxon>Spermatophyta</taxon>
        <taxon>Magnoliopsida</taxon>
        <taxon>Proteales</taxon>
        <taxon>Proteaceae</taxon>
        <taxon>Protea</taxon>
    </lineage>
</organism>
<feature type="compositionally biased region" description="Basic and acidic residues" evidence="1">
    <location>
        <begin position="537"/>
        <end position="549"/>
    </location>
</feature>
<keyword evidence="3" id="KW-1185">Reference proteome</keyword>
<dbReference type="AlphaFoldDB" id="A0A9Q0QTB7"/>
<feature type="region of interest" description="Disordered" evidence="1">
    <location>
        <begin position="161"/>
        <end position="180"/>
    </location>
</feature>